<evidence type="ECO:0000259" key="1">
    <source>
        <dbReference type="Pfam" id="PF00144"/>
    </source>
</evidence>
<comment type="caution">
    <text evidence="2">The sequence shown here is derived from an EMBL/GenBank/DDBJ whole genome shotgun (WGS) entry which is preliminary data.</text>
</comment>
<name>A0ABT8WC17_9FLAO</name>
<dbReference type="InterPro" id="IPR001466">
    <property type="entry name" value="Beta-lactam-related"/>
</dbReference>
<dbReference type="PANTHER" id="PTHR46825">
    <property type="entry name" value="D-ALANYL-D-ALANINE-CARBOXYPEPTIDASE/ENDOPEPTIDASE AMPH"/>
    <property type="match status" value="1"/>
</dbReference>
<accession>A0ABT8WC17</accession>
<dbReference type="RefSeq" id="WP_303278274.1">
    <property type="nucleotide sequence ID" value="NZ_JAUOEK010000120.1"/>
</dbReference>
<gene>
    <name evidence="2" type="ORF">Q4Q35_12275</name>
</gene>
<dbReference type="InterPro" id="IPR050491">
    <property type="entry name" value="AmpC-like"/>
</dbReference>
<dbReference type="SUPFAM" id="SSF56601">
    <property type="entry name" value="beta-lactamase/transpeptidase-like"/>
    <property type="match status" value="1"/>
</dbReference>
<dbReference type="InterPro" id="IPR012338">
    <property type="entry name" value="Beta-lactam/transpept-like"/>
</dbReference>
<dbReference type="PANTHER" id="PTHR46825:SF9">
    <property type="entry name" value="BETA-LACTAMASE-RELATED DOMAIN-CONTAINING PROTEIN"/>
    <property type="match status" value="1"/>
</dbReference>
<dbReference type="Gene3D" id="3.40.710.10">
    <property type="entry name" value="DD-peptidase/beta-lactamase superfamily"/>
    <property type="match status" value="1"/>
</dbReference>
<dbReference type="EMBL" id="JAUOEK010000120">
    <property type="protein sequence ID" value="MDO5970584.1"/>
    <property type="molecule type" value="Genomic_DNA"/>
</dbReference>
<keyword evidence="2" id="KW-0378">Hydrolase</keyword>
<organism evidence="2 3">
    <name type="scientific">Flavivirga aquimarina</name>
    <dbReference type="NCBI Taxonomy" id="2027862"/>
    <lineage>
        <taxon>Bacteria</taxon>
        <taxon>Pseudomonadati</taxon>
        <taxon>Bacteroidota</taxon>
        <taxon>Flavobacteriia</taxon>
        <taxon>Flavobacteriales</taxon>
        <taxon>Flavobacteriaceae</taxon>
        <taxon>Flavivirga</taxon>
    </lineage>
</organism>
<evidence type="ECO:0000313" key="2">
    <source>
        <dbReference type="EMBL" id="MDO5970584.1"/>
    </source>
</evidence>
<protein>
    <submittedName>
        <fullName evidence="2">Serine hydrolase domain-containing protein</fullName>
        <ecNumber evidence="2">3.1.1.103</ecNumber>
    </submittedName>
</protein>
<dbReference type="Pfam" id="PF00144">
    <property type="entry name" value="Beta-lactamase"/>
    <property type="match status" value="1"/>
</dbReference>
<keyword evidence="3" id="KW-1185">Reference proteome</keyword>
<proteinExistence type="predicted"/>
<reference evidence="2" key="1">
    <citation type="submission" date="2023-07" db="EMBL/GenBank/DDBJ databases">
        <title>Two novel species in the genus Flavivirga.</title>
        <authorList>
            <person name="Kwon K."/>
        </authorList>
    </citation>
    <scope>NUCLEOTIDE SEQUENCE</scope>
    <source>
        <strain evidence="2">KCTC 52353</strain>
    </source>
</reference>
<sequence length="375" mass="43404">MKTIHIFKVIGTLLLISLVTNCSIQNKSIQNEKRISIKNFNGIIVPTDSIDSFLQSKMTEQNIPGLSIAIINDSKVVYHKTSGYANKEKKLPVTNKTIFEGASISKSVFASFVMTYVEEGKLDLDKPLYQYLPYPDIEYDDRYKKITARIVLSHRSGFPNWRENEKDKKLILKFEPGTSYEYSGEGYQYLAMVLKHIGGTDWNGLETTFQKKIANPLGLEHTTFIEDSYTMENKAEPYKNNGEWIDWKNEYWYKKDKGIFVPAASIRTEPIDFSKWMIDMMNKKLLTKNSYKELFKHHSTLSPPEAETQLYYTLGFTTANDPFTTAYFHGGTNDGFTCFYFMDTSKKWGYVLFTNSEYGETLGYRLLDYLAKENY</sequence>
<dbReference type="Proteomes" id="UP001176883">
    <property type="component" value="Unassembled WGS sequence"/>
</dbReference>
<dbReference type="GO" id="GO:0016787">
    <property type="term" value="F:hydrolase activity"/>
    <property type="evidence" value="ECO:0007669"/>
    <property type="project" value="UniProtKB-KW"/>
</dbReference>
<dbReference type="EC" id="3.1.1.103" evidence="2"/>
<feature type="domain" description="Beta-lactamase-related" evidence="1">
    <location>
        <begin position="51"/>
        <end position="361"/>
    </location>
</feature>
<evidence type="ECO:0000313" key="3">
    <source>
        <dbReference type="Proteomes" id="UP001176883"/>
    </source>
</evidence>